<accession>A0ABS8N851</accession>
<dbReference type="Proteomes" id="UP001165422">
    <property type="component" value="Unassembled WGS sequence"/>
</dbReference>
<evidence type="ECO:0000313" key="1">
    <source>
        <dbReference type="EMBL" id="MCC9295250.1"/>
    </source>
</evidence>
<proteinExistence type="predicted"/>
<sequence>MKIYIPKDLNYIGDELRKKGYIIVNDNEDTKYDAVICKLKDNGLADLHIKNKNTLIIDLGRKNAEEIEYILRDRVF</sequence>
<comment type="caution">
    <text evidence="1">The sequence shown here is derived from an EMBL/GenBank/DDBJ whole genome shotgun (WGS) entry which is preliminary data.</text>
</comment>
<reference evidence="1" key="1">
    <citation type="submission" date="2021-11" db="EMBL/GenBank/DDBJ databases">
        <authorList>
            <person name="Qingchun L."/>
            <person name="Dong Z."/>
            <person name="Zongwei Q."/>
            <person name="Jia Z."/>
            <person name="Duotao L."/>
        </authorList>
    </citation>
    <scope>NUCLEOTIDE SEQUENCE</scope>
    <source>
        <strain evidence="1">WLY-B-L2</strain>
    </source>
</reference>
<gene>
    <name evidence="1" type="ORF">LN736_10320</name>
</gene>
<protein>
    <submittedName>
        <fullName evidence="1">YkuS family protein</fullName>
    </submittedName>
</protein>
<dbReference type="Pfam" id="PF03698">
    <property type="entry name" value="UPF0180"/>
    <property type="match status" value="1"/>
</dbReference>
<organism evidence="1 2">
    <name type="scientific">Clostridium aromativorans</name>
    <dbReference type="NCBI Taxonomy" id="2836848"/>
    <lineage>
        <taxon>Bacteria</taxon>
        <taxon>Bacillati</taxon>
        <taxon>Bacillota</taxon>
        <taxon>Clostridia</taxon>
        <taxon>Eubacteriales</taxon>
        <taxon>Clostridiaceae</taxon>
        <taxon>Clostridium</taxon>
    </lineage>
</organism>
<dbReference type="EMBL" id="JAJJPB010000012">
    <property type="protein sequence ID" value="MCC9295250.1"/>
    <property type="molecule type" value="Genomic_DNA"/>
</dbReference>
<keyword evidence="2" id="KW-1185">Reference proteome</keyword>
<evidence type="ECO:0000313" key="2">
    <source>
        <dbReference type="Proteomes" id="UP001165422"/>
    </source>
</evidence>
<dbReference type="InterPro" id="IPR005370">
    <property type="entry name" value="UPF0180"/>
</dbReference>
<dbReference type="RefSeq" id="WP_150358935.1">
    <property type="nucleotide sequence ID" value="NZ_JAJJPB010000012.1"/>
</dbReference>
<name>A0ABS8N851_9CLOT</name>